<dbReference type="SUPFAM" id="SSF55120">
    <property type="entry name" value="Pseudouridine synthase"/>
    <property type="match status" value="1"/>
</dbReference>
<protein>
    <recommendedName>
        <fullName evidence="4">RNA pseudouridylate synthase</fullName>
    </recommendedName>
    <alternativeName>
        <fullName evidence="5">RNA-uridine isomerase</fullName>
    </alternativeName>
</protein>
<proteinExistence type="inferred from homology"/>
<dbReference type="PROSITE" id="PS50889">
    <property type="entry name" value="S4"/>
    <property type="match status" value="1"/>
</dbReference>
<gene>
    <name evidence="9" type="ORF">WCY31_02455</name>
</gene>
<keyword evidence="6" id="KW-0694">RNA-binding</keyword>
<keyword evidence="10" id="KW-1185">Reference proteome</keyword>
<evidence type="ECO:0000256" key="5">
    <source>
        <dbReference type="ARBA" id="ARBA00033164"/>
    </source>
</evidence>
<feature type="compositionally biased region" description="Basic residues" evidence="7">
    <location>
        <begin position="20"/>
        <end position="37"/>
    </location>
</feature>
<comment type="similarity">
    <text evidence="2">Belongs to the pseudouridine synthase RluA family.</text>
</comment>
<evidence type="ECO:0000256" key="2">
    <source>
        <dbReference type="ARBA" id="ARBA00010876"/>
    </source>
</evidence>
<dbReference type="InterPro" id="IPR006145">
    <property type="entry name" value="PsdUridine_synth_RsuA/RluA"/>
</dbReference>
<dbReference type="Gene3D" id="3.30.2350.10">
    <property type="entry name" value="Pseudouridine synthase"/>
    <property type="match status" value="1"/>
</dbReference>
<dbReference type="PANTHER" id="PTHR21600">
    <property type="entry name" value="MITOCHONDRIAL RNA PSEUDOURIDINE SYNTHASE"/>
    <property type="match status" value="1"/>
</dbReference>
<dbReference type="InterPro" id="IPR020103">
    <property type="entry name" value="PsdUridine_synth_cat_dom_sf"/>
</dbReference>
<evidence type="ECO:0000313" key="10">
    <source>
        <dbReference type="Proteomes" id="UP001447842"/>
    </source>
</evidence>
<sequence length="302" mass="34352">MKKSPNDYRGQSKKLEAKNKIKSKAFAKKDAGRKKPGAQRAKTAEAEESRYVQTRSSGPSDKAYKLLAAQEGISNAKAKELIDRGLVYVGNQKVMIARGELPLKTEFRVQKVERIRPIFENDDLIVVDKPAFLNADEVERQFKGTRLLHRLDRETSGVLMLVKNDAFRERAIEAFRKDEVYKEYVAWVEGVVTEEAVMDEPILTEKRHGKAHSKISKKGKPAVTEIYPMEVSGKKSKLKLIIHHGRTHQIRVHLRAFGHPIVGDEQYGGRRSQRVMLHAKKVELLGMTFEAPEPKLFIHFSA</sequence>
<keyword evidence="3" id="KW-0413">Isomerase</keyword>
<dbReference type="InterPro" id="IPR050188">
    <property type="entry name" value="RluA_PseudoU_synthase"/>
</dbReference>
<evidence type="ECO:0000256" key="4">
    <source>
        <dbReference type="ARBA" id="ARBA00031870"/>
    </source>
</evidence>
<evidence type="ECO:0000256" key="3">
    <source>
        <dbReference type="ARBA" id="ARBA00023235"/>
    </source>
</evidence>
<feature type="region of interest" description="Disordered" evidence="7">
    <location>
        <begin position="1"/>
        <end position="58"/>
    </location>
</feature>
<accession>A0ABZ3HD52</accession>
<dbReference type="Proteomes" id="UP001447842">
    <property type="component" value="Chromosome"/>
</dbReference>
<reference evidence="9 10" key="1">
    <citation type="submission" date="2024-03" db="EMBL/GenBank/DDBJ databases">
        <title>Sulfurimonas sp. HSL3-1.</title>
        <authorList>
            <person name="Wang S."/>
        </authorList>
    </citation>
    <scope>NUCLEOTIDE SEQUENCE [LARGE SCALE GENOMIC DNA]</scope>
    <source>
        <strain evidence="9 10">HSL3-1</strain>
    </source>
</reference>
<organism evidence="9 10">
    <name type="scientific">Sulfurimonas diazotrophicus</name>
    <dbReference type="NCBI Taxonomy" id="3131939"/>
    <lineage>
        <taxon>Bacteria</taxon>
        <taxon>Pseudomonadati</taxon>
        <taxon>Campylobacterota</taxon>
        <taxon>Epsilonproteobacteria</taxon>
        <taxon>Campylobacterales</taxon>
        <taxon>Sulfurimonadaceae</taxon>
        <taxon>Sulfurimonas</taxon>
    </lineage>
</organism>
<evidence type="ECO:0000259" key="8">
    <source>
        <dbReference type="Pfam" id="PF00849"/>
    </source>
</evidence>
<comment type="catalytic activity">
    <reaction evidence="1">
        <text>a uridine in RNA = a pseudouridine in RNA</text>
        <dbReference type="Rhea" id="RHEA:48348"/>
        <dbReference type="Rhea" id="RHEA-COMP:12068"/>
        <dbReference type="Rhea" id="RHEA-COMP:12069"/>
        <dbReference type="ChEBI" id="CHEBI:65314"/>
        <dbReference type="ChEBI" id="CHEBI:65315"/>
    </reaction>
</comment>
<evidence type="ECO:0000256" key="6">
    <source>
        <dbReference type="PROSITE-ProRule" id="PRU00182"/>
    </source>
</evidence>
<name>A0ABZ3HD52_9BACT</name>
<evidence type="ECO:0000256" key="7">
    <source>
        <dbReference type="SAM" id="MobiDB-lite"/>
    </source>
</evidence>
<dbReference type="InterPro" id="IPR006224">
    <property type="entry name" value="PsdUridine_synth_RluA-like_CS"/>
</dbReference>
<evidence type="ECO:0000256" key="1">
    <source>
        <dbReference type="ARBA" id="ARBA00000073"/>
    </source>
</evidence>
<dbReference type="EMBL" id="CP147920">
    <property type="protein sequence ID" value="XAU15569.1"/>
    <property type="molecule type" value="Genomic_DNA"/>
</dbReference>
<feature type="domain" description="Pseudouridine synthase RsuA/RluA-like" evidence="8">
    <location>
        <begin position="144"/>
        <end position="255"/>
    </location>
</feature>
<dbReference type="RefSeq" id="WP_345972990.1">
    <property type="nucleotide sequence ID" value="NZ_CP147920.1"/>
</dbReference>
<dbReference type="PANTHER" id="PTHR21600:SF44">
    <property type="entry name" value="RIBOSOMAL LARGE SUBUNIT PSEUDOURIDINE SYNTHASE D"/>
    <property type="match status" value="1"/>
</dbReference>
<dbReference type="Pfam" id="PF00849">
    <property type="entry name" value="PseudoU_synth_2"/>
    <property type="match status" value="1"/>
</dbReference>
<dbReference type="PROSITE" id="PS01129">
    <property type="entry name" value="PSI_RLU"/>
    <property type="match status" value="1"/>
</dbReference>
<evidence type="ECO:0000313" key="9">
    <source>
        <dbReference type="EMBL" id="XAU15569.1"/>
    </source>
</evidence>
<dbReference type="CDD" id="cd02869">
    <property type="entry name" value="PseudoU_synth_RluA_like"/>
    <property type="match status" value="1"/>
</dbReference>